<keyword evidence="2" id="KW-0812">Transmembrane</keyword>
<keyword evidence="5" id="KW-1185">Reference proteome</keyword>
<dbReference type="OrthoDB" id="376357at2759"/>
<dbReference type="PANTHER" id="PTHR44873">
    <property type="entry name" value="DNAJ HOMOLOG SUBFAMILY C MEMBER 30, MITOCHONDRIAL"/>
    <property type="match status" value="1"/>
</dbReference>
<dbReference type="SUPFAM" id="SSF46565">
    <property type="entry name" value="Chaperone J-domain"/>
    <property type="match status" value="1"/>
</dbReference>
<dbReference type="CDD" id="cd06257">
    <property type="entry name" value="DnaJ"/>
    <property type="match status" value="1"/>
</dbReference>
<sequence>MAEVSLRLLRLKTRQHLIEEKLSCGRKHGGSLLPLCVLVSDPKGVVAPESSNRMRLYSMWPSGTHRGQTLDMQMQSRLEVRFYSQWTGSRSSYHQNGNRRKGANGSEDKESPLYRSRTAYYDIMGVTPNATQAQVKTAYYKQTFRFHPDRNHGNEDAARQFGLVTEAYHVLGSVSLRKKYDRGILSLEDVRSAKKPTGKSGSPPRKEASGPREASTSSTTPAKPMFDFDAFYQAHYGEQLAREQAWKARREYIKQMKEEKKKANITIDPSPLIIFVSVVVLYMALR</sequence>
<dbReference type="PANTHER" id="PTHR44873:SF1">
    <property type="entry name" value="DNAJ HOMOLOG SUBFAMILY C MEMBER 30, MITOCHONDRIAL"/>
    <property type="match status" value="1"/>
</dbReference>
<evidence type="ECO:0000256" key="1">
    <source>
        <dbReference type="SAM" id="MobiDB-lite"/>
    </source>
</evidence>
<feature type="transmembrane region" description="Helical" evidence="2">
    <location>
        <begin position="265"/>
        <end position="285"/>
    </location>
</feature>
<dbReference type="Pfam" id="PF00226">
    <property type="entry name" value="DnaJ"/>
    <property type="match status" value="1"/>
</dbReference>
<evidence type="ECO:0000313" key="5">
    <source>
        <dbReference type="Proteomes" id="UP000770717"/>
    </source>
</evidence>
<proteinExistence type="predicted"/>
<comment type="caution">
    <text evidence="4">The sequence shown here is derived from an EMBL/GenBank/DDBJ whole genome shotgun (WGS) entry which is preliminary data.</text>
</comment>
<feature type="region of interest" description="Disordered" evidence="1">
    <location>
        <begin position="191"/>
        <end position="222"/>
    </location>
</feature>
<dbReference type="Proteomes" id="UP000770717">
    <property type="component" value="Unassembled WGS sequence"/>
</dbReference>
<dbReference type="PROSITE" id="PS50076">
    <property type="entry name" value="DNAJ_2"/>
    <property type="match status" value="1"/>
</dbReference>
<reference evidence="4" key="1">
    <citation type="thesis" date="2020" institute="ProQuest LLC" country="789 East Eisenhower Parkway, Ann Arbor, MI, USA">
        <title>Comparative Genomics and Chromosome Evolution.</title>
        <authorList>
            <person name="Mudd A.B."/>
        </authorList>
    </citation>
    <scope>NUCLEOTIDE SEQUENCE</scope>
    <source>
        <strain evidence="4">HN-11 Male</strain>
        <tissue evidence="4">Kidney and liver</tissue>
    </source>
</reference>
<dbReference type="Gene3D" id="1.10.287.110">
    <property type="entry name" value="DnaJ domain"/>
    <property type="match status" value="1"/>
</dbReference>
<dbReference type="InterPro" id="IPR036869">
    <property type="entry name" value="J_dom_sf"/>
</dbReference>
<dbReference type="PRINTS" id="PR00625">
    <property type="entry name" value="JDOMAIN"/>
</dbReference>
<organism evidence="4 5">
    <name type="scientific">Eleutherodactylus coqui</name>
    <name type="common">Puerto Rican coqui</name>
    <dbReference type="NCBI Taxonomy" id="57060"/>
    <lineage>
        <taxon>Eukaryota</taxon>
        <taxon>Metazoa</taxon>
        <taxon>Chordata</taxon>
        <taxon>Craniata</taxon>
        <taxon>Vertebrata</taxon>
        <taxon>Euteleostomi</taxon>
        <taxon>Amphibia</taxon>
        <taxon>Batrachia</taxon>
        <taxon>Anura</taxon>
        <taxon>Neobatrachia</taxon>
        <taxon>Hyloidea</taxon>
        <taxon>Eleutherodactylidae</taxon>
        <taxon>Eleutherodactylinae</taxon>
        <taxon>Eleutherodactylus</taxon>
        <taxon>Eleutherodactylus</taxon>
    </lineage>
</organism>
<dbReference type="InterPro" id="IPR001623">
    <property type="entry name" value="DnaJ_domain"/>
</dbReference>
<evidence type="ECO:0000259" key="3">
    <source>
        <dbReference type="PROSITE" id="PS50076"/>
    </source>
</evidence>
<keyword evidence="2" id="KW-1133">Transmembrane helix</keyword>
<dbReference type="AlphaFoldDB" id="A0A8J6FFF2"/>
<accession>A0A8J6FFF2</accession>
<evidence type="ECO:0000313" key="4">
    <source>
        <dbReference type="EMBL" id="KAG9485775.1"/>
    </source>
</evidence>
<dbReference type="SMART" id="SM00271">
    <property type="entry name" value="DnaJ"/>
    <property type="match status" value="1"/>
</dbReference>
<gene>
    <name evidence="4" type="ORF">GDO78_008718</name>
</gene>
<dbReference type="InterPro" id="IPR053025">
    <property type="entry name" value="Mito_ATP_Synthase-Asso"/>
</dbReference>
<name>A0A8J6FFF2_ELECQ</name>
<evidence type="ECO:0000256" key="2">
    <source>
        <dbReference type="SAM" id="Phobius"/>
    </source>
</evidence>
<dbReference type="EMBL" id="WNTK01000004">
    <property type="protein sequence ID" value="KAG9485775.1"/>
    <property type="molecule type" value="Genomic_DNA"/>
</dbReference>
<feature type="domain" description="J" evidence="3">
    <location>
        <begin position="119"/>
        <end position="184"/>
    </location>
</feature>
<keyword evidence="2" id="KW-0472">Membrane</keyword>
<feature type="region of interest" description="Disordered" evidence="1">
    <location>
        <begin position="90"/>
        <end position="111"/>
    </location>
</feature>
<protein>
    <recommendedName>
        <fullName evidence="3">J domain-containing protein</fullName>
    </recommendedName>
</protein>